<feature type="transmembrane region" description="Helical" evidence="1">
    <location>
        <begin position="6"/>
        <end position="23"/>
    </location>
</feature>
<keyword evidence="1" id="KW-0812">Transmembrane</keyword>
<evidence type="ECO:0000256" key="1">
    <source>
        <dbReference type="SAM" id="Phobius"/>
    </source>
</evidence>
<keyword evidence="3" id="KW-1185">Reference proteome</keyword>
<dbReference type="AlphaFoldDB" id="A0A1G6A143"/>
<organism evidence="2 3">
    <name type="scientific">Eubacterium oxidoreducens</name>
    <dbReference type="NCBI Taxonomy" id="1732"/>
    <lineage>
        <taxon>Bacteria</taxon>
        <taxon>Bacillati</taxon>
        <taxon>Bacillota</taxon>
        <taxon>Clostridia</taxon>
        <taxon>Eubacteriales</taxon>
        <taxon>Eubacteriaceae</taxon>
        <taxon>Eubacterium</taxon>
    </lineage>
</organism>
<dbReference type="OrthoDB" id="9858813at2"/>
<sequence>MSRYEIVAWAVLGLLLVALFYMIHKKFKEHNVWDNLVKQHQDSIGKKLNLEASFVSKFGSIENKSLLYKMDRLILTSGLKRFLP</sequence>
<keyword evidence="1" id="KW-0472">Membrane</keyword>
<dbReference type="RefSeq" id="WP_090170962.1">
    <property type="nucleotide sequence ID" value="NZ_FMXR01000004.1"/>
</dbReference>
<evidence type="ECO:0000313" key="3">
    <source>
        <dbReference type="Proteomes" id="UP000199228"/>
    </source>
</evidence>
<evidence type="ECO:0000313" key="2">
    <source>
        <dbReference type="EMBL" id="SDB02145.1"/>
    </source>
</evidence>
<protein>
    <submittedName>
        <fullName evidence="2">Uncharacterized protein</fullName>
    </submittedName>
</protein>
<reference evidence="2 3" key="1">
    <citation type="submission" date="2016-10" db="EMBL/GenBank/DDBJ databases">
        <authorList>
            <person name="de Groot N.N."/>
        </authorList>
    </citation>
    <scope>NUCLEOTIDE SEQUENCE [LARGE SCALE GENOMIC DNA]</scope>
    <source>
        <strain evidence="2 3">DSM 3217</strain>
    </source>
</reference>
<dbReference type="EMBL" id="FMXR01000004">
    <property type="protein sequence ID" value="SDB02145.1"/>
    <property type="molecule type" value="Genomic_DNA"/>
</dbReference>
<keyword evidence="1" id="KW-1133">Transmembrane helix</keyword>
<name>A0A1G6A143_EUBOX</name>
<gene>
    <name evidence="2" type="ORF">SAMN02910417_00133</name>
</gene>
<dbReference type="STRING" id="1732.SAMN02910417_00133"/>
<proteinExistence type="predicted"/>
<accession>A0A1G6A143</accession>
<dbReference type="Proteomes" id="UP000199228">
    <property type="component" value="Unassembled WGS sequence"/>
</dbReference>